<evidence type="ECO:0000259" key="8">
    <source>
        <dbReference type="Pfam" id="PF12231"/>
    </source>
</evidence>
<feature type="compositionally biased region" description="Acidic residues" evidence="7">
    <location>
        <begin position="1677"/>
        <end position="1687"/>
    </location>
</feature>
<dbReference type="OrthoDB" id="1659429at2759"/>
<feature type="compositionally biased region" description="Acidic residues" evidence="7">
    <location>
        <begin position="1293"/>
        <end position="1306"/>
    </location>
</feature>
<evidence type="ECO:0000256" key="7">
    <source>
        <dbReference type="SAM" id="MobiDB-lite"/>
    </source>
</evidence>
<evidence type="ECO:0000256" key="6">
    <source>
        <dbReference type="ARBA" id="ARBA00023306"/>
    </source>
</evidence>
<feature type="domain" description="Telomere-associated protein Rif1 N-terminal" evidence="8">
    <location>
        <begin position="156"/>
        <end position="530"/>
    </location>
</feature>
<reference evidence="9" key="1">
    <citation type="journal article" date="2020" name="Stud. Mycol.">
        <title>101 Dothideomycetes genomes: a test case for predicting lifestyles and emergence of pathogens.</title>
        <authorList>
            <person name="Haridas S."/>
            <person name="Albert R."/>
            <person name="Binder M."/>
            <person name="Bloem J."/>
            <person name="Labutti K."/>
            <person name="Salamov A."/>
            <person name="Andreopoulos B."/>
            <person name="Baker S."/>
            <person name="Barry K."/>
            <person name="Bills G."/>
            <person name="Bluhm B."/>
            <person name="Cannon C."/>
            <person name="Castanera R."/>
            <person name="Culley D."/>
            <person name="Daum C."/>
            <person name="Ezra D."/>
            <person name="Gonzalez J."/>
            <person name="Henrissat B."/>
            <person name="Kuo A."/>
            <person name="Liang C."/>
            <person name="Lipzen A."/>
            <person name="Lutzoni F."/>
            <person name="Magnuson J."/>
            <person name="Mondo S."/>
            <person name="Nolan M."/>
            <person name="Ohm R."/>
            <person name="Pangilinan J."/>
            <person name="Park H.-J."/>
            <person name="Ramirez L."/>
            <person name="Alfaro M."/>
            <person name="Sun H."/>
            <person name="Tritt A."/>
            <person name="Yoshinaga Y."/>
            <person name="Zwiers L.-H."/>
            <person name="Turgeon B."/>
            <person name="Goodwin S."/>
            <person name="Spatafora J."/>
            <person name="Crous P."/>
            <person name="Grigoriev I."/>
        </authorList>
    </citation>
    <scope>NUCLEOTIDE SEQUENCE</scope>
    <source>
        <strain evidence="9">CBS 113389</strain>
    </source>
</reference>
<feature type="region of interest" description="Disordered" evidence="7">
    <location>
        <begin position="1144"/>
        <end position="1214"/>
    </location>
</feature>
<feature type="region of interest" description="Disordered" evidence="7">
    <location>
        <begin position="1253"/>
        <end position="1341"/>
    </location>
</feature>
<feature type="compositionally biased region" description="Basic residues" evidence="7">
    <location>
        <begin position="101"/>
        <end position="113"/>
    </location>
</feature>
<dbReference type="PANTHER" id="PTHR22928">
    <property type="entry name" value="TELOMERE-ASSOCIATED PROTEIN RIF1"/>
    <property type="match status" value="1"/>
</dbReference>
<dbReference type="PANTHER" id="PTHR22928:SF3">
    <property type="entry name" value="TELOMERE-ASSOCIATED PROTEIN RIF1"/>
    <property type="match status" value="1"/>
</dbReference>
<dbReference type="GO" id="GO:0005634">
    <property type="term" value="C:nucleus"/>
    <property type="evidence" value="ECO:0007669"/>
    <property type="project" value="UniProtKB-SubCell"/>
</dbReference>
<keyword evidence="10" id="KW-1185">Reference proteome</keyword>
<feature type="compositionally biased region" description="Polar residues" evidence="7">
    <location>
        <begin position="1274"/>
        <end position="1290"/>
    </location>
</feature>
<proteinExistence type="predicted"/>
<evidence type="ECO:0000256" key="2">
    <source>
        <dbReference type="ARBA" id="ARBA00004574"/>
    </source>
</evidence>
<feature type="compositionally biased region" description="Low complexity" evidence="7">
    <location>
        <begin position="1605"/>
        <end position="1621"/>
    </location>
</feature>
<feature type="compositionally biased region" description="Basic and acidic residues" evidence="7">
    <location>
        <begin position="1637"/>
        <end position="1646"/>
    </location>
</feature>
<dbReference type="InterPro" id="IPR022031">
    <property type="entry name" value="Rif1_N"/>
</dbReference>
<feature type="compositionally biased region" description="Basic residues" evidence="7">
    <location>
        <begin position="1469"/>
        <end position="1488"/>
    </location>
</feature>
<feature type="region of interest" description="Disordered" evidence="7">
    <location>
        <begin position="1406"/>
        <end position="1429"/>
    </location>
</feature>
<comment type="subcellular location">
    <subcellularLocation>
        <location evidence="2">Chromosome</location>
        <location evidence="2">Telomere</location>
    </subcellularLocation>
    <subcellularLocation>
        <location evidence="1">Nucleus</location>
    </subcellularLocation>
</comment>
<evidence type="ECO:0000256" key="5">
    <source>
        <dbReference type="ARBA" id="ARBA00023242"/>
    </source>
</evidence>
<feature type="compositionally biased region" description="Basic and acidic residues" evidence="7">
    <location>
        <begin position="1324"/>
        <end position="1339"/>
    </location>
</feature>
<feature type="region of interest" description="Disordered" evidence="7">
    <location>
        <begin position="38"/>
        <end position="136"/>
    </location>
</feature>
<keyword evidence="6" id="KW-0131">Cell cycle</keyword>
<dbReference type="Proteomes" id="UP000799767">
    <property type="component" value="Unassembled WGS sequence"/>
</dbReference>
<dbReference type="EMBL" id="MU001633">
    <property type="protein sequence ID" value="KAF2485591.1"/>
    <property type="molecule type" value="Genomic_DNA"/>
</dbReference>
<feature type="region of interest" description="Disordered" evidence="7">
    <location>
        <begin position="1565"/>
        <end position="1650"/>
    </location>
</feature>
<dbReference type="GeneID" id="54474060"/>
<dbReference type="RefSeq" id="XP_033592160.1">
    <property type="nucleotide sequence ID" value="XM_033733058.1"/>
</dbReference>
<organism evidence="9 10">
    <name type="scientific">Neohortaea acidophila</name>
    <dbReference type="NCBI Taxonomy" id="245834"/>
    <lineage>
        <taxon>Eukaryota</taxon>
        <taxon>Fungi</taxon>
        <taxon>Dikarya</taxon>
        <taxon>Ascomycota</taxon>
        <taxon>Pezizomycotina</taxon>
        <taxon>Dothideomycetes</taxon>
        <taxon>Dothideomycetidae</taxon>
        <taxon>Mycosphaerellales</taxon>
        <taxon>Teratosphaeriaceae</taxon>
        <taxon>Neohortaea</taxon>
    </lineage>
</organism>
<protein>
    <submittedName>
        <fullName evidence="9">Rap1-interacting factor 1 N terminal-domain-containing protein</fullName>
    </submittedName>
</protein>
<keyword evidence="3" id="KW-0158">Chromosome</keyword>
<feature type="compositionally biased region" description="Low complexity" evidence="7">
    <location>
        <begin position="59"/>
        <end position="71"/>
    </location>
</feature>
<dbReference type="GO" id="GO:0140445">
    <property type="term" value="C:chromosome, telomeric repeat region"/>
    <property type="evidence" value="ECO:0007669"/>
    <property type="project" value="TreeGrafter"/>
</dbReference>
<feature type="region of interest" description="Disordered" evidence="7">
    <location>
        <begin position="1"/>
        <end position="23"/>
    </location>
</feature>
<evidence type="ECO:0000256" key="4">
    <source>
        <dbReference type="ARBA" id="ARBA00022895"/>
    </source>
</evidence>
<evidence type="ECO:0000256" key="1">
    <source>
        <dbReference type="ARBA" id="ARBA00004123"/>
    </source>
</evidence>
<keyword evidence="5" id="KW-0539">Nucleus</keyword>
<dbReference type="InterPro" id="IPR016024">
    <property type="entry name" value="ARM-type_fold"/>
</dbReference>
<dbReference type="Pfam" id="PF12231">
    <property type="entry name" value="Rif1_N"/>
    <property type="match status" value="1"/>
</dbReference>
<evidence type="ECO:0000313" key="10">
    <source>
        <dbReference type="Proteomes" id="UP000799767"/>
    </source>
</evidence>
<gene>
    <name evidence="9" type="ORF">BDY17DRAFT_293935</name>
</gene>
<sequence length="1752" mass="192365">MLSVASSPLGRLPQRPPTPPREVAKAVDDAIALLDDSNEVERALNGQSVLKLPREQSDDSPPSSHGSSGSSNTAKKVGFSLTTATIDPDTSRLYPTPGSRGARKSLSSRHSKPIRSILKPSTLPPTPDTTESKRAVYSPDTPGSFSTMMQSIVQQLAAPARSVKLDAYLALNGVLQTYDGVPDAEAMTEHSAAMMQFLTRDMMWRHEEGNLDIQIITQSIKLVCALLFDPKLRETLDDDFRNFITDRALAVLEDPDMPKALVKTHMYLLAMPALRSPNMTPGKIEKVLIALRTIHDTCSGNNVIATRLVIYNRMFDRDPHTMLARTDDWLEHLLHGMLSSIKEVRLRAIETCTRAGMVFGQQPHAAKALDELFEFETVVEDGVTYLDFFKTQLLQMISDKEIGPCVPQIWAAVILFFRSKRLPLEKWTKLKSWTSIIQKCLNSSDIAIRYQAILAWNKMVFVIMPSAATTTPIMAMLKVPITTGLEKKGSDKYSRQVRHYALDSYCNLLHYAFRPGLSHEEIDRAWEVYVEGALSSIDTSTARRGFNLCRVLHGLLNGRTGVWNVNAAPEQVVIHSADLPKLDPRWVRSRLDKVLRVLEPIIAADMWSAAGASEALDVTWYYLMRAIADAGNQEVKTSIELKQALALLVNLFRRLWYGHGNIPQGCERSLWLKKYFARLDTIITAIGPGPCTEEILAAADNDTIEVAPTPSHKPKRQYGPTQSFLGILFAQFYSPPDAMRIDDYFEDAAWAILKRLTSSQPGSITKLALLDNSLKFASCAPKSYQTPLVKERLWTAAARVAMQLLSPETPIAGASESQSAGHGLRHALNVLTAGLSLPSTSATTYDLYSSIFEAARGLAGDAGVVLALVEPFSKALTSNSTTITVPDRVELACEMLTTAPWPRSRQDMDSAHKALWGVSMASLRSPVFDPYNSLYTLTNNLSASLYDGVDTDKRLSAISQSFFTATVDFLDRSPISQLVLALRRTQACLTPWIRDASRKTDMSEEMSGSVCGLWSGIIKLLGKLPNTDTTLLKAIDQLLVAGLTSPHRSIVNSTIIFWNNTFGTQETLEYSVELEKILRARAIDAEITLPSLSDSNIGEAVAVLPEFFESQNEAPATSLPVPQSMGSEKSHLLASPFKPTARNSLVKSPLQKAVGASSPAGHKPRRSVSTTPKARLRHDDSQIQFEHIVDSSPLPQEDESQLLTEHQKEVKARQHQNAQLFPAFSSSPQAQSTALQKNVPKRLDFTAQLQVLPEDSDAQGTPTALPENPESNDDVPSSPTPSSKGNSQTAIEVDVDDNEAEEEIAEDPPSSPPRAEHATVLASTERKEENDNDHGHDIDGSTTEVMDFALANAGVEREQEIGVASVVPGIELHDAQPLEALTELHSDTDLPTIQLQLEEEAASGPLNVDSGAREHSTNEGQAVFDNDEPSQVAIMDEDNEVTRVENSFVIIDSAETPGDSQSTDGSQRSTRKRKRTTSTKFTTKKQRKRESPLKRIASYIWGQSQEEVDEDDEDIGEEIVVASSQRMPSPSPEPAEPAVEALSIPITPMPQFEVEAPDVIVKVEVEEEQPQALVKRGRGRPRKPETPVVSIGETGPEKRLKRKASTLSSSSAASDEQTSSSIVKATPAPSKARKARKDQDAGESRSLRTRKVAAVVINRDEVVDSQFLAETTNVEENNADEGVEDVGEPASASQAETTRAIATPRGILNRMRDALADLGGLILGSQEERQFDDLLFEFRREVHEAGRRGRGT</sequence>
<evidence type="ECO:0000313" key="9">
    <source>
        <dbReference type="EMBL" id="KAF2485591.1"/>
    </source>
</evidence>
<feature type="region of interest" description="Disordered" evidence="7">
    <location>
        <begin position="1450"/>
        <end position="1490"/>
    </location>
</feature>
<keyword evidence="4" id="KW-0779">Telomere</keyword>
<name>A0A6A6Q0N6_9PEZI</name>
<dbReference type="SUPFAM" id="SSF48371">
    <property type="entry name" value="ARM repeat"/>
    <property type="match status" value="1"/>
</dbReference>
<accession>A0A6A6Q0N6</accession>
<evidence type="ECO:0000256" key="3">
    <source>
        <dbReference type="ARBA" id="ARBA00022454"/>
    </source>
</evidence>
<feature type="region of interest" description="Disordered" evidence="7">
    <location>
        <begin position="1670"/>
        <end position="1698"/>
    </location>
</feature>
<dbReference type="GO" id="GO:0000723">
    <property type="term" value="P:telomere maintenance"/>
    <property type="evidence" value="ECO:0007669"/>
    <property type="project" value="TreeGrafter"/>
</dbReference>